<dbReference type="STRING" id="1246637.MTBBW1_1790019"/>
<dbReference type="Gene3D" id="2.40.50.100">
    <property type="match status" value="1"/>
</dbReference>
<feature type="compositionally biased region" description="Polar residues" evidence="2">
    <location>
        <begin position="482"/>
        <end position="494"/>
    </location>
</feature>
<dbReference type="AlphaFoldDB" id="A0A1W1HA69"/>
<evidence type="ECO:0000256" key="3">
    <source>
        <dbReference type="SAM" id="Phobius"/>
    </source>
</evidence>
<dbReference type="Gene3D" id="2.40.30.170">
    <property type="match status" value="1"/>
</dbReference>
<feature type="transmembrane region" description="Helical" evidence="3">
    <location>
        <begin position="7"/>
        <end position="23"/>
    </location>
</feature>
<keyword evidence="3" id="KW-0812">Transmembrane</keyword>
<sequence length="520" mass="57846">MKTAKKLLIVIPIVCGIMVFMYMKKNRTVPVRLDAKERIRTVRVISLEKMDVIPRATGYGYVEPAQSWDAISEVSGKVIEVHPYLKKGFFINKGERLLRIDTATYGLAESRGKAEVMNVDAQLKELEQSRENTRRLLEIEKRSLNISAQELERKRGLFKKGYISESEMENEEKRFLAQQTTVNNLQNSLDLFPAQRKALLARKDSGELTLTERQLDVAKTEIIAPFDCRLSLVNVELNQYAAPGSLLLRAESIHSVEIPVQITPQTFMTLLPKIDKSFMPGELSIETIRKAIGISALVRLPIQGKEITWQGLFSRTSESMDLTTGALTIFVTVDEPYGNVIPGKRPPLITNMYVEVELRGKSVPERYVVPSSAVHEGVETGNISNEEDMKVADEGSKNISRKVGEVGSSSVIYIADSKNRLKTRKVNVAYRIKDMAVLEQDFMGLEQGEFLVTSDLVPAIEGMLLNPVRDITTENKIKSEASGKTSEATEITPNASGITSTASGITSKISETASEADKKE</sequence>
<dbReference type="SUPFAM" id="SSF111369">
    <property type="entry name" value="HlyD-like secretion proteins"/>
    <property type="match status" value="1"/>
</dbReference>
<dbReference type="OrthoDB" id="9783047at2"/>
<dbReference type="GO" id="GO:0015562">
    <property type="term" value="F:efflux transmembrane transporter activity"/>
    <property type="evidence" value="ECO:0007669"/>
    <property type="project" value="TreeGrafter"/>
</dbReference>
<accession>A0A1W1HA69</accession>
<feature type="region of interest" description="Disordered" evidence="2">
    <location>
        <begin position="478"/>
        <end position="520"/>
    </location>
</feature>
<keyword evidence="3" id="KW-0472">Membrane</keyword>
<evidence type="ECO:0000256" key="1">
    <source>
        <dbReference type="SAM" id="Coils"/>
    </source>
</evidence>
<evidence type="ECO:0000313" key="5">
    <source>
        <dbReference type="Proteomes" id="UP000191931"/>
    </source>
</evidence>
<keyword evidence="5" id="KW-1185">Reference proteome</keyword>
<name>A0A1W1HA69_9BACT</name>
<evidence type="ECO:0000313" key="4">
    <source>
        <dbReference type="EMBL" id="SLM29394.1"/>
    </source>
</evidence>
<dbReference type="EMBL" id="FWEV01000089">
    <property type="protein sequence ID" value="SLM29394.1"/>
    <property type="molecule type" value="Genomic_DNA"/>
</dbReference>
<proteinExistence type="predicted"/>
<dbReference type="RefSeq" id="WP_080806350.1">
    <property type="nucleotide sequence ID" value="NZ_LT828553.1"/>
</dbReference>
<dbReference type="GO" id="GO:1990281">
    <property type="term" value="C:efflux pump complex"/>
    <property type="evidence" value="ECO:0007669"/>
    <property type="project" value="TreeGrafter"/>
</dbReference>
<keyword evidence="1" id="KW-0175">Coiled coil</keyword>
<gene>
    <name evidence="4" type="ORF">MTBBW1_1790019</name>
</gene>
<feature type="coiled-coil region" evidence="1">
    <location>
        <begin position="116"/>
        <end position="154"/>
    </location>
</feature>
<dbReference type="PANTHER" id="PTHR30469">
    <property type="entry name" value="MULTIDRUG RESISTANCE PROTEIN MDTA"/>
    <property type="match status" value="1"/>
</dbReference>
<evidence type="ECO:0000256" key="2">
    <source>
        <dbReference type="SAM" id="MobiDB-lite"/>
    </source>
</evidence>
<keyword evidence="3" id="KW-1133">Transmembrane helix</keyword>
<dbReference type="Gene3D" id="1.10.287.470">
    <property type="entry name" value="Helix hairpin bin"/>
    <property type="match status" value="1"/>
</dbReference>
<feature type="compositionally biased region" description="Low complexity" evidence="2">
    <location>
        <begin position="495"/>
        <end position="510"/>
    </location>
</feature>
<protein>
    <submittedName>
        <fullName evidence="4">Putative Efflux transporter, RND family, MFP subunit</fullName>
    </submittedName>
</protein>
<dbReference type="Proteomes" id="UP000191931">
    <property type="component" value="Unassembled WGS sequence"/>
</dbReference>
<reference evidence="4 5" key="1">
    <citation type="submission" date="2017-03" db="EMBL/GenBank/DDBJ databases">
        <authorList>
            <person name="Afonso C.L."/>
            <person name="Miller P.J."/>
            <person name="Scott M.A."/>
            <person name="Spackman E."/>
            <person name="Goraichik I."/>
            <person name="Dimitrov K.M."/>
            <person name="Suarez D.L."/>
            <person name="Swayne D.E."/>
        </authorList>
    </citation>
    <scope>NUCLEOTIDE SEQUENCE [LARGE SCALE GENOMIC DNA]</scope>
    <source>
        <strain evidence="4">PRJEB14757</strain>
    </source>
</reference>
<organism evidence="4 5">
    <name type="scientific">Desulfamplus magnetovallimortis</name>
    <dbReference type="NCBI Taxonomy" id="1246637"/>
    <lineage>
        <taxon>Bacteria</taxon>
        <taxon>Pseudomonadati</taxon>
        <taxon>Thermodesulfobacteriota</taxon>
        <taxon>Desulfobacteria</taxon>
        <taxon>Desulfobacterales</taxon>
        <taxon>Desulfobacteraceae</taxon>
        <taxon>Desulfamplus</taxon>
    </lineage>
</organism>